<dbReference type="PANTHER" id="PTHR12304:SF4">
    <property type="entry name" value="URIDINE NUCLEOSIDASE"/>
    <property type="match status" value="1"/>
</dbReference>
<keyword evidence="1 4" id="KW-0378">Hydrolase</keyword>
<evidence type="ECO:0000256" key="2">
    <source>
        <dbReference type="ARBA" id="ARBA00023295"/>
    </source>
</evidence>
<dbReference type="InterPro" id="IPR036452">
    <property type="entry name" value="Ribo_hydro-like"/>
</dbReference>
<protein>
    <submittedName>
        <fullName evidence="4">Nucleoside hydrolase</fullName>
    </submittedName>
</protein>
<gene>
    <name evidence="4" type="ORF">IAA16_07430</name>
</gene>
<evidence type="ECO:0000256" key="1">
    <source>
        <dbReference type="ARBA" id="ARBA00022801"/>
    </source>
</evidence>
<dbReference type="GO" id="GO:0005829">
    <property type="term" value="C:cytosol"/>
    <property type="evidence" value="ECO:0007669"/>
    <property type="project" value="TreeGrafter"/>
</dbReference>
<dbReference type="GO" id="GO:0008477">
    <property type="term" value="F:purine nucleosidase activity"/>
    <property type="evidence" value="ECO:0007669"/>
    <property type="project" value="TreeGrafter"/>
</dbReference>
<evidence type="ECO:0000259" key="3">
    <source>
        <dbReference type="Pfam" id="PF01156"/>
    </source>
</evidence>
<dbReference type="EMBL" id="JAHLFV010000174">
    <property type="protein sequence ID" value="MBU3850379.1"/>
    <property type="molecule type" value="Genomic_DNA"/>
</dbReference>
<dbReference type="Pfam" id="PF01156">
    <property type="entry name" value="IU_nuc_hydro"/>
    <property type="match status" value="1"/>
</dbReference>
<dbReference type="InterPro" id="IPR015910">
    <property type="entry name" value="I/U_nuclsd_hydro_CS"/>
</dbReference>
<evidence type="ECO:0000313" key="5">
    <source>
        <dbReference type="Proteomes" id="UP000823914"/>
    </source>
</evidence>
<accession>A0A9E2L315</accession>
<sequence>MNRKKIIIDCDPGQDDAVAIMVAGKNPTLEILGITVVAGNQTLDKTQKNALSIVDYLGLDIPVYAGCTRPMVRDRITAADIHGESGLAGHTFGPCKKQLEKQHAVQFIIDTLLHAEDPITLVPIGPLTNIAMAMRLEPKIIDKIERIVLMGGSYGLGNVTPAAEFNIFADGDAAHVCFTSGVPITMVGLDVTRQALCNSKIIERMSKIQNKATALFLDLMNHYCKVQKEIFNLDGGALHDPVVAAYLIDPSILVTKPMNVEIDIRGTQSYGRTNCDYFSYLKKEPTADVAVEIDVEKFWDIVEQEFHRYDRT</sequence>
<dbReference type="Gene3D" id="3.90.245.10">
    <property type="entry name" value="Ribonucleoside hydrolase-like"/>
    <property type="match status" value="1"/>
</dbReference>
<feature type="domain" description="Inosine/uridine-preferring nucleoside hydrolase" evidence="3">
    <location>
        <begin position="6"/>
        <end position="300"/>
    </location>
</feature>
<comment type="caution">
    <text evidence="4">The sequence shown here is derived from an EMBL/GenBank/DDBJ whole genome shotgun (WGS) entry which is preliminary data.</text>
</comment>
<evidence type="ECO:0000313" key="4">
    <source>
        <dbReference type="EMBL" id="MBU3850379.1"/>
    </source>
</evidence>
<dbReference type="PROSITE" id="PS01247">
    <property type="entry name" value="IUNH"/>
    <property type="match status" value="1"/>
</dbReference>
<name>A0A9E2L315_9SPIR</name>
<dbReference type="AlphaFoldDB" id="A0A9E2L315"/>
<dbReference type="SUPFAM" id="SSF53590">
    <property type="entry name" value="Nucleoside hydrolase"/>
    <property type="match status" value="1"/>
</dbReference>
<keyword evidence="2" id="KW-0326">Glycosidase</keyword>
<dbReference type="GO" id="GO:0006152">
    <property type="term" value="P:purine nucleoside catabolic process"/>
    <property type="evidence" value="ECO:0007669"/>
    <property type="project" value="TreeGrafter"/>
</dbReference>
<dbReference type="InterPro" id="IPR001910">
    <property type="entry name" value="Inosine/uridine_hydrolase_dom"/>
</dbReference>
<organism evidence="4 5">
    <name type="scientific">Candidatus Treponema excrementipullorum</name>
    <dbReference type="NCBI Taxonomy" id="2838768"/>
    <lineage>
        <taxon>Bacteria</taxon>
        <taxon>Pseudomonadati</taxon>
        <taxon>Spirochaetota</taxon>
        <taxon>Spirochaetia</taxon>
        <taxon>Spirochaetales</taxon>
        <taxon>Treponemataceae</taxon>
        <taxon>Treponema</taxon>
    </lineage>
</organism>
<reference evidence="4" key="1">
    <citation type="journal article" date="2021" name="PeerJ">
        <title>Extensive microbial diversity within the chicken gut microbiome revealed by metagenomics and culture.</title>
        <authorList>
            <person name="Gilroy R."/>
            <person name="Ravi A."/>
            <person name="Getino M."/>
            <person name="Pursley I."/>
            <person name="Horton D.L."/>
            <person name="Alikhan N.F."/>
            <person name="Baker D."/>
            <person name="Gharbi K."/>
            <person name="Hall N."/>
            <person name="Watson M."/>
            <person name="Adriaenssens E.M."/>
            <person name="Foster-Nyarko E."/>
            <person name="Jarju S."/>
            <person name="Secka A."/>
            <person name="Antonio M."/>
            <person name="Oren A."/>
            <person name="Chaudhuri R.R."/>
            <person name="La Ragione R."/>
            <person name="Hildebrand F."/>
            <person name="Pallen M.J."/>
        </authorList>
    </citation>
    <scope>NUCLEOTIDE SEQUENCE</scope>
    <source>
        <strain evidence="4">Gambia15-2214</strain>
    </source>
</reference>
<dbReference type="CDD" id="cd02651">
    <property type="entry name" value="nuc_hydro_IU_UC_XIUA"/>
    <property type="match status" value="1"/>
</dbReference>
<dbReference type="GO" id="GO:0045437">
    <property type="term" value="F:uridine nucleosidase activity"/>
    <property type="evidence" value="ECO:0007669"/>
    <property type="project" value="UniProtKB-ARBA"/>
</dbReference>
<dbReference type="InterPro" id="IPR023186">
    <property type="entry name" value="IUNH"/>
</dbReference>
<proteinExistence type="predicted"/>
<dbReference type="Proteomes" id="UP000823914">
    <property type="component" value="Unassembled WGS sequence"/>
</dbReference>
<reference evidence="4" key="2">
    <citation type="submission" date="2021-04" db="EMBL/GenBank/DDBJ databases">
        <authorList>
            <person name="Gilroy R."/>
        </authorList>
    </citation>
    <scope>NUCLEOTIDE SEQUENCE</scope>
    <source>
        <strain evidence="4">Gambia15-2214</strain>
    </source>
</reference>
<dbReference type="PANTHER" id="PTHR12304">
    <property type="entry name" value="INOSINE-URIDINE PREFERRING NUCLEOSIDE HYDROLASE"/>
    <property type="match status" value="1"/>
</dbReference>